<reference evidence="3 4" key="1">
    <citation type="submission" date="2021-04" db="EMBL/GenBank/DDBJ databases">
        <authorList>
            <person name="Pira H."/>
            <person name="Risdian C."/>
            <person name="Wink J."/>
        </authorList>
    </citation>
    <scope>NUCLEOTIDE SEQUENCE [LARGE SCALE GENOMIC DNA]</scope>
    <source>
        <strain evidence="3 4">WHA3</strain>
    </source>
</reference>
<feature type="transmembrane region" description="Helical" evidence="1">
    <location>
        <begin position="7"/>
        <end position="27"/>
    </location>
</feature>
<dbReference type="InterPro" id="IPR001633">
    <property type="entry name" value="EAL_dom"/>
</dbReference>
<sequence length="561" mass="61419">MTLVSSIPRAYLVLTLVANLAIIMAALTGYPEISAFIAAGSAICLVLHYHDDHRASLLFKDVGADIAPLNYRPWLDARNGGLAGVDIIVPANSSFRTFSATSRRAFADAAGWTALRLGMRLPRALLRRPKLLGRWLSGVDRDLFPRLEIIVPLSALRPWSRTAAGLSLLRREGILIRVNGDLGRRAHADAVMLPAGWTAAKLAWRADANALLGRRVMCASIDDADVERKIISSGVHLVSGGRYVEDIGAEEVTAMLPLSDAAIAKAAGRRAGRKAGMAPFASLMPAMLRRSERDLLADLRHGFDNGEVSLHYQPKMKCRTNEVDSVEALIRWTHPVRGAVGPAQFIPLAERSGDILTLTWWTLERAVIDQRRMMQLGLHVDMSVNISAGLISDPRFIAEAIKRLETRHGNVAFEITETAIIEDPDAALEGLERLVDAGINLSIDDYGVGMSSLTYLKRVPAKELKIDRLFSAELTKSHNDPMLMRSSIDLAHGLGMEVTAEGIETEAALALLRVMGCDRVQGYLTGRPMPLEELVEHVREQRHLKALDGHGAGFTRAANFW</sequence>
<dbReference type="EMBL" id="JAGSPA010000001">
    <property type="protein sequence ID" value="MBV7255159.1"/>
    <property type="molecule type" value="Genomic_DNA"/>
</dbReference>
<dbReference type="PANTHER" id="PTHR33121:SF70">
    <property type="entry name" value="SIGNALING PROTEIN YKOW"/>
    <property type="match status" value="1"/>
</dbReference>
<dbReference type="Proteomes" id="UP000722336">
    <property type="component" value="Unassembled WGS sequence"/>
</dbReference>
<dbReference type="InterPro" id="IPR050706">
    <property type="entry name" value="Cyclic-di-GMP_PDE-like"/>
</dbReference>
<dbReference type="RefSeq" id="WP_218443418.1">
    <property type="nucleotide sequence ID" value="NZ_JAGSPA010000001.1"/>
</dbReference>
<keyword evidence="1" id="KW-0472">Membrane</keyword>
<dbReference type="PANTHER" id="PTHR33121">
    <property type="entry name" value="CYCLIC DI-GMP PHOSPHODIESTERASE PDEF"/>
    <property type="match status" value="1"/>
</dbReference>
<organism evidence="3 4">
    <name type="scientific">Pacificimonas pallii</name>
    <dbReference type="NCBI Taxonomy" id="2827236"/>
    <lineage>
        <taxon>Bacteria</taxon>
        <taxon>Pseudomonadati</taxon>
        <taxon>Pseudomonadota</taxon>
        <taxon>Alphaproteobacteria</taxon>
        <taxon>Sphingomonadales</taxon>
        <taxon>Sphingosinicellaceae</taxon>
        <taxon>Pacificimonas</taxon>
    </lineage>
</organism>
<keyword evidence="1" id="KW-0812">Transmembrane</keyword>
<evidence type="ECO:0000313" key="4">
    <source>
        <dbReference type="Proteomes" id="UP000722336"/>
    </source>
</evidence>
<dbReference type="PROSITE" id="PS50883">
    <property type="entry name" value="EAL"/>
    <property type="match status" value="1"/>
</dbReference>
<gene>
    <name evidence="3" type="ORF">KCG44_00010</name>
</gene>
<evidence type="ECO:0000313" key="3">
    <source>
        <dbReference type="EMBL" id="MBV7255159.1"/>
    </source>
</evidence>
<dbReference type="CDD" id="cd01948">
    <property type="entry name" value="EAL"/>
    <property type="match status" value="1"/>
</dbReference>
<accession>A0ABS6S9Y7</accession>
<dbReference type="SMART" id="SM00052">
    <property type="entry name" value="EAL"/>
    <property type="match status" value="1"/>
</dbReference>
<keyword evidence="1" id="KW-1133">Transmembrane helix</keyword>
<comment type="caution">
    <text evidence="3">The sequence shown here is derived from an EMBL/GenBank/DDBJ whole genome shotgun (WGS) entry which is preliminary data.</text>
</comment>
<keyword evidence="4" id="KW-1185">Reference proteome</keyword>
<protein>
    <submittedName>
        <fullName evidence="3">EAL domain-containing protein</fullName>
    </submittedName>
</protein>
<proteinExistence type="predicted"/>
<name>A0ABS6S9Y7_9SPHN</name>
<evidence type="ECO:0000256" key="1">
    <source>
        <dbReference type="SAM" id="Phobius"/>
    </source>
</evidence>
<dbReference type="Pfam" id="PF00563">
    <property type="entry name" value="EAL"/>
    <property type="match status" value="1"/>
</dbReference>
<feature type="domain" description="EAL" evidence="2">
    <location>
        <begin position="292"/>
        <end position="542"/>
    </location>
</feature>
<evidence type="ECO:0000259" key="2">
    <source>
        <dbReference type="PROSITE" id="PS50883"/>
    </source>
</evidence>